<dbReference type="RefSeq" id="XP_055881293.1">
    <property type="nucleotide sequence ID" value="XM_056025318.1"/>
</dbReference>
<dbReference type="GO" id="GO:0019825">
    <property type="term" value="F:oxygen binding"/>
    <property type="evidence" value="ECO:0007669"/>
    <property type="project" value="InterPro"/>
</dbReference>
<evidence type="ECO:0000313" key="2">
    <source>
        <dbReference type="Proteomes" id="UP001165740"/>
    </source>
</evidence>
<proteinExistence type="predicted"/>
<dbReference type="GO" id="GO:0020037">
    <property type="term" value="F:heme binding"/>
    <property type="evidence" value="ECO:0007669"/>
    <property type="project" value="InterPro"/>
</dbReference>
<organism evidence="2 3">
    <name type="scientific">Biomphalaria glabrata</name>
    <name type="common">Bloodfluke planorb</name>
    <name type="synonym">Freshwater snail</name>
    <dbReference type="NCBI Taxonomy" id="6526"/>
    <lineage>
        <taxon>Eukaryota</taxon>
        <taxon>Metazoa</taxon>
        <taxon>Spiralia</taxon>
        <taxon>Lophotrochozoa</taxon>
        <taxon>Mollusca</taxon>
        <taxon>Gastropoda</taxon>
        <taxon>Heterobranchia</taxon>
        <taxon>Euthyneura</taxon>
        <taxon>Panpulmonata</taxon>
        <taxon>Hygrophila</taxon>
        <taxon>Lymnaeoidea</taxon>
        <taxon>Planorbidae</taxon>
        <taxon>Biomphalaria</taxon>
    </lineage>
</organism>
<name>A0A9W3A293_BIOGL</name>
<evidence type="ECO:0000313" key="3">
    <source>
        <dbReference type="RefSeq" id="XP_055881293.1"/>
    </source>
</evidence>
<dbReference type="InterPro" id="IPR009050">
    <property type="entry name" value="Globin-like_sf"/>
</dbReference>
<dbReference type="InterPro" id="IPR012292">
    <property type="entry name" value="Globin/Proto"/>
</dbReference>
<feature type="compositionally biased region" description="Basic and acidic residues" evidence="1">
    <location>
        <begin position="7"/>
        <end position="25"/>
    </location>
</feature>
<evidence type="ECO:0000256" key="1">
    <source>
        <dbReference type="SAM" id="MobiDB-lite"/>
    </source>
</evidence>
<dbReference type="Gene3D" id="1.10.490.10">
    <property type="entry name" value="Globins"/>
    <property type="match status" value="1"/>
</dbReference>
<dbReference type="Proteomes" id="UP001165740">
    <property type="component" value="Chromosome 4"/>
</dbReference>
<reference evidence="3" key="1">
    <citation type="submission" date="2025-08" db="UniProtKB">
        <authorList>
            <consortium name="RefSeq"/>
        </authorList>
    </citation>
    <scope>IDENTIFICATION</scope>
</reference>
<protein>
    <submittedName>
        <fullName evidence="3">Uncharacterized protein LOC129925637</fullName>
    </submittedName>
</protein>
<sequence length="204" mass="23694">MCEESETACKPHIESDPKEQPKLGEEDGEPCPYTGLTKREIKILKGSWALIKHRALLHDDKCSILSWFVGHVPNFRARMEEKYPKTHPFHKNLVDDYMKTHSTNVFSTLEKFVQLLNFPVELEMKMRYVAKEHILATPSVGTEFLKHVEANFGIFIANCLSLGEESHKDERVQLYVKLISVYCRVVEMEEQEFLKKKGRCCHVL</sequence>
<dbReference type="SUPFAM" id="SSF46458">
    <property type="entry name" value="Globin-like"/>
    <property type="match status" value="1"/>
</dbReference>
<feature type="region of interest" description="Disordered" evidence="1">
    <location>
        <begin position="1"/>
        <end position="31"/>
    </location>
</feature>
<dbReference type="OrthoDB" id="10316618at2759"/>
<dbReference type="AlphaFoldDB" id="A0A9W3A293"/>
<dbReference type="GeneID" id="129925637"/>
<gene>
    <name evidence="3" type="primary">LOC129925637</name>
</gene>
<keyword evidence="2" id="KW-1185">Reference proteome</keyword>
<accession>A0A9W3A293</accession>